<gene>
    <name evidence="5" type="ORF">J3U88_10665</name>
</gene>
<evidence type="ECO:0000313" key="5">
    <source>
        <dbReference type="EMBL" id="MBO1318922.1"/>
    </source>
</evidence>
<feature type="domain" description="Glycosyl hydrolase family 13 catalytic" evidence="4">
    <location>
        <begin position="62"/>
        <end position="425"/>
    </location>
</feature>
<dbReference type="InterPro" id="IPR006047">
    <property type="entry name" value="GH13_cat_dom"/>
</dbReference>
<dbReference type="SUPFAM" id="SSF51445">
    <property type="entry name" value="(Trans)glycosidases"/>
    <property type="match status" value="1"/>
</dbReference>
<dbReference type="PANTHER" id="PTHR10357:SF215">
    <property type="entry name" value="ALPHA-AMYLASE 1"/>
    <property type="match status" value="1"/>
</dbReference>
<dbReference type="GO" id="GO:0016798">
    <property type="term" value="F:hydrolase activity, acting on glycosyl bonds"/>
    <property type="evidence" value="ECO:0007669"/>
    <property type="project" value="UniProtKB-KW"/>
</dbReference>
<name>A0A8J7Q1V3_9BACT</name>
<dbReference type="GO" id="GO:0046872">
    <property type="term" value="F:metal ion binding"/>
    <property type="evidence" value="ECO:0007669"/>
    <property type="project" value="UniProtKB-KW"/>
</dbReference>
<dbReference type="Pfam" id="PF00128">
    <property type="entry name" value="Alpha-amylase"/>
    <property type="match status" value="2"/>
</dbReference>
<dbReference type="PANTHER" id="PTHR10357">
    <property type="entry name" value="ALPHA-AMYLASE FAMILY MEMBER"/>
    <property type="match status" value="1"/>
</dbReference>
<protein>
    <submittedName>
        <fullName evidence="5">DUF3459 domain-containing protein</fullName>
    </submittedName>
</protein>
<evidence type="ECO:0000256" key="3">
    <source>
        <dbReference type="ARBA" id="ARBA00022729"/>
    </source>
</evidence>
<dbReference type="RefSeq" id="WP_207858740.1">
    <property type="nucleotide sequence ID" value="NZ_JAFREP010000007.1"/>
</dbReference>
<dbReference type="GO" id="GO:0005975">
    <property type="term" value="P:carbohydrate metabolic process"/>
    <property type="evidence" value="ECO:0007669"/>
    <property type="project" value="InterPro"/>
</dbReference>
<keyword evidence="2" id="KW-0479">Metal-binding</keyword>
<dbReference type="SUPFAM" id="SSF51011">
    <property type="entry name" value="Glycosyl hydrolase domain"/>
    <property type="match status" value="1"/>
</dbReference>
<dbReference type="InterPro" id="IPR017853">
    <property type="entry name" value="GH"/>
</dbReference>
<evidence type="ECO:0000313" key="6">
    <source>
        <dbReference type="Proteomes" id="UP000664417"/>
    </source>
</evidence>
<dbReference type="Proteomes" id="UP000664417">
    <property type="component" value="Unassembled WGS sequence"/>
</dbReference>
<dbReference type="AlphaFoldDB" id="A0A8J7Q1V3"/>
<accession>A0A8J7Q1V3</accession>
<dbReference type="EMBL" id="JAFREP010000007">
    <property type="protein sequence ID" value="MBO1318922.1"/>
    <property type="molecule type" value="Genomic_DNA"/>
</dbReference>
<evidence type="ECO:0000256" key="2">
    <source>
        <dbReference type="ARBA" id="ARBA00022723"/>
    </source>
</evidence>
<comment type="cofactor">
    <cofactor evidence="1">
        <name>Ca(2+)</name>
        <dbReference type="ChEBI" id="CHEBI:29108"/>
    </cofactor>
</comment>
<evidence type="ECO:0000259" key="4">
    <source>
        <dbReference type="SMART" id="SM00642"/>
    </source>
</evidence>
<keyword evidence="6" id="KW-1185">Reference proteome</keyword>
<dbReference type="Pfam" id="PF22026">
    <property type="entry name" value="Alpha-amylase_C_2"/>
    <property type="match status" value="1"/>
</dbReference>
<dbReference type="SMART" id="SM00642">
    <property type="entry name" value="Aamy"/>
    <property type="match status" value="1"/>
</dbReference>
<sequence>MTCTCDLGEDSGLNRNVVSPHPTFPAVIRAVFLITLLISGFAFALEPKERGADDWADEVLYFVVLDRFADGDPRNNRDVDIKAKGTFHGGDLLGLTQRLDDLQDLGVTAVWLTPVVKNIDHYVDGVGFPDWGYHGYWADDFHKIDDRFGTEAELKTLVDEAHKRGIKILLDVVYNHAGYGAAYLKQDHANEWFRTGRRQSPCGDDPITQCLSGLPDFKTDNDEVVEYLFKAHLGLAKRVGLDGFRLDTVKHVEHEFWQKHRARADKELGPSFFLLGEVWGGDYKVLDPYFENDEMDAGFDFSFAGNVLGFVNGRGRTIAFSRYLLKRHRVRDGFHLAHYLSSHDVPGFLYQLKGDKTKFKLAAALKFTSAGIPTIYYGEEVGRLGGDWPDNRSDMPWGDRPIPPGKGLPRDEAMYAYYRKLIQIRKQHPVLALGDYQELHTDGELLVFARHAAAGKTVIVAVNRGAEPLEVTVPFPKGLSEGPLKDLLGDAPVASSAAGVQLVVGGQAVQIIARP</sequence>
<organism evidence="5 6">
    <name type="scientific">Acanthopleuribacter pedis</name>
    <dbReference type="NCBI Taxonomy" id="442870"/>
    <lineage>
        <taxon>Bacteria</taxon>
        <taxon>Pseudomonadati</taxon>
        <taxon>Acidobacteriota</taxon>
        <taxon>Holophagae</taxon>
        <taxon>Acanthopleuribacterales</taxon>
        <taxon>Acanthopleuribacteraceae</taxon>
        <taxon>Acanthopleuribacter</taxon>
    </lineage>
</organism>
<reference evidence="5" key="1">
    <citation type="submission" date="2021-03" db="EMBL/GenBank/DDBJ databases">
        <authorList>
            <person name="Wang G."/>
        </authorList>
    </citation>
    <scope>NUCLEOTIDE SEQUENCE</scope>
    <source>
        <strain evidence="5">KCTC 12899</strain>
    </source>
</reference>
<dbReference type="Gene3D" id="3.20.20.80">
    <property type="entry name" value="Glycosidases"/>
    <property type="match status" value="1"/>
</dbReference>
<proteinExistence type="predicted"/>
<comment type="caution">
    <text evidence="5">The sequence shown here is derived from an EMBL/GenBank/DDBJ whole genome shotgun (WGS) entry which is preliminary data.</text>
</comment>
<dbReference type="Gene3D" id="2.60.40.1180">
    <property type="entry name" value="Golgi alpha-mannosidase II"/>
    <property type="match status" value="1"/>
</dbReference>
<dbReference type="InterPro" id="IPR054174">
    <property type="entry name" value="Alpha-amylase-like_C"/>
</dbReference>
<dbReference type="InterPro" id="IPR013780">
    <property type="entry name" value="Glyco_hydro_b"/>
</dbReference>
<keyword evidence="3" id="KW-0732">Signal</keyword>
<evidence type="ECO:0000256" key="1">
    <source>
        <dbReference type="ARBA" id="ARBA00001913"/>
    </source>
</evidence>